<dbReference type="InterPro" id="IPR016035">
    <property type="entry name" value="Acyl_Trfase/lysoPLipase"/>
</dbReference>
<evidence type="ECO:0000313" key="7">
    <source>
        <dbReference type="Proteomes" id="UP000176050"/>
    </source>
</evidence>
<dbReference type="STRING" id="1850246.LPB138_03245"/>
<dbReference type="PANTHER" id="PTHR14226:SF78">
    <property type="entry name" value="SLR0060 PROTEIN"/>
    <property type="match status" value="1"/>
</dbReference>
<keyword evidence="2 4" id="KW-0442">Lipid degradation</keyword>
<dbReference type="Pfam" id="PF01734">
    <property type="entry name" value="Patatin"/>
    <property type="match status" value="1"/>
</dbReference>
<feature type="short sequence motif" description="GXGXXG" evidence="4">
    <location>
        <begin position="10"/>
        <end position="15"/>
    </location>
</feature>
<name>A0A1D8P5D1_9FLAO</name>
<reference evidence="6 7" key="1">
    <citation type="submission" date="2016-10" db="EMBL/GenBank/DDBJ databases">
        <title>Lutibacter sp. LPB0138, isolated from marine gastropod.</title>
        <authorList>
            <person name="Kim E."/>
            <person name="Yi H."/>
        </authorList>
    </citation>
    <scope>NUCLEOTIDE SEQUENCE [LARGE SCALE GENOMIC DNA]</scope>
    <source>
        <strain evidence="6 7">LPB0138</strain>
    </source>
</reference>
<feature type="active site" description="Proton acceptor" evidence="4">
    <location>
        <position position="152"/>
    </location>
</feature>
<feature type="active site" description="Nucleophile" evidence="4">
    <location>
        <position position="39"/>
    </location>
</feature>
<comment type="caution">
    <text evidence="4">Lacks conserved residue(s) required for the propagation of feature annotation.</text>
</comment>
<dbReference type="GO" id="GO:0016787">
    <property type="term" value="F:hydrolase activity"/>
    <property type="evidence" value="ECO:0007669"/>
    <property type="project" value="UniProtKB-UniRule"/>
</dbReference>
<dbReference type="CDD" id="cd07205">
    <property type="entry name" value="Pat_PNPLA6_PNPLA7_NTE1_like"/>
    <property type="match status" value="1"/>
</dbReference>
<evidence type="ECO:0000256" key="4">
    <source>
        <dbReference type="PROSITE-ProRule" id="PRU01161"/>
    </source>
</evidence>
<proteinExistence type="predicted"/>
<dbReference type="PANTHER" id="PTHR14226">
    <property type="entry name" value="NEUROPATHY TARGET ESTERASE/SWISS CHEESE D.MELANOGASTER"/>
    <property type="match status" value="1"/>
</dbReference>
<keyword evidence="3 4" id="KW-0443">Lipid metabolism</keyword>
<evidence type="ECO:0000256" key="2">
    <source>
        <dbReference type="ARBA" id="ARBA00022963"/>
    </source>
</evidence>
<dbReference type="OrthoDB" id="9770965at2"/>
<protein>
    <recommendedName>
        <fullName evidence="5">PNPLA domain-containing protein</fullName>
    </recommendedName>
</protein>
<dbReference type="SUPFAM" id="SSF52151">
    <property type="entry name" value="FabD/lysophospholipase-like"/>
    <property type="match status" value="1"/>
</dbReference>
<dbReference type="InterPro" id="IPR050301">
    <property type="entry name" value="NTE"/>
</dbReference>
<evidence type="ECO:0000313" key="6">
    <source>
        <dbReference type="EMBL" id="AOW19756.1"/>
    </source>
</evidence>
<dbReference type="EMBL" id="CP017478">
    <property type="protein sequence ID" value="AOW19756.1"/>
    <property type="molecule type" value="Genomic_DNA"/>
</dbReference>
<dbReference type="GO" id="GO:0016042">
    <property type="term" value="P:lipid catabolic process"/>
    <property type="evidence" value="ECO:0007669"/>
    <property type="project" value="UniProtKB-UniRule"/>
</dbReference>
<evidence type="ECO:0000256" key="3">
    <source>
        <dbReference type="ARBA" id="ARBA00023098"/>
    </source>
</evidence>
<dbReference type="PROSITE" id="PS51635">
    <property type="entry name" value="PNPLA"/>
    <property type="match status" value="1"/>
</dbReference>
<dbReference type="Gene3D" id="3.40.1090.10">
    <property type="entry name" value="Cytosolic phospholipase A2 catalytic domain"/>
    <property type="match status" value="2"/>
</dbReference>
<dbReference type="InterPro" id="IPR002641">
    <property type="entry name" value="PNPLA_dom"/>
</dbReference>
<feature type="short sequence motif" description="DGA/G" evidence="4">
    <location>
        <begin position="152"/>
        <end position="154"/>
    </location>
</feature>
<dbReference type="Proteomes" id="UP000176050">
    <property type="component" value="Chromosome"/>
</dbReference>
<dbReference type="RefSeq" id="WP_070235872.1">
    <property type="nucleotide sequence ID" value="NZ_CP017478.1"/>
</dbReference>
<sequence>MDKLGLALSGGGIRGVAHLGVLQYLTELGIKPSVIACTSAGSLAGAFYAAGFEPEEIFKIGKSEKFFSFSNLFKRSGVGLFSTDVFENIIKKYISHNTIESLDIQLYITATDLTNAKLKIFSEGSLGTAIKASCCIPLVFQPVLFEGAYLTDGGILNNFPVNLLEGKVDKIIGINVNKLNAVQGKMGYKRIIERTVQVAIGNSVTTSKNKCNLYIEPPNMHNYRTFDFKKIDEIYKIGYEYAQSCKKELLKL</sequence>
<accession>A0A1D8P5D1</accession>
<feature type="domain" description="PNPLA" evidence="5">
    <location>
        <begin position="6"/>
        <end position="165"/>
    </location>
</feature>
<dbReference type="AlphaFoldDB" id="A0A1D8P5D1"/>
<dbReference type="KEGG" id="lul:LPB138_03245"/>
<keyword evidence="1 4" id="KW-0378">Hydrolase</keyword>
<evidence type="ECO:0000256" key="1">
    <source>
        <dbReference type="ARBA" id="ARBA00022801"/>
    </source>
</evidence>
<keyword evidence="7" id="KW-1185">Reference proteome</keyword>
<evidence type="ECO:0000259" key="5">
    <source>
        <dbReference type="PROSITE" id="PS51635"/>
    </source>
</evidence>
<organism evidence="6 7">
    <name type="scientific">Urechidicola croceus</name>
    <dbReference type="NCBI Taxonomy" id="1850246"/>
    <lineage>
        <taxon>Bacteria</taxon>
        <taxon>Pseudomonadati</taxon>
        <taxon>Bacteroidota</taxon>
        <taxon>Flavobacteriia</taxon>
        <taxon>Flavobacteriales</taxon>
        <taxon>Flavobacteriaceae</taxon>
        <taxon>Urechidicola</taxon>
    </lineage>
</organism>
<gene>
    <name evidence="6" type="ORF">LPB138_03245</name>
</gene>